<proteinExistence type="predicted"/>
<gene>
    <name evidence="1" type="ORF">SDC9_174574</name>
</gene>
<comment type="caution">
    <text evidence="1">The sequence shown here is derived from an EMBL/GenBank/DDBJ whole genome shotgun (WGS) entry which is preliminary data.</text>
</comment>
<protein>
    <submittedName>
        <fullName evidence="1">Uncharacterized protein</fullName>
    </submittedName>
</protein>
<dbReference type="EMBL" id="VSSQ01076931">
    <property type="protein sequence ID" value="MPN27147.1"/>
    <property type="molecule type" value="Genomic_DNA"/>
</dbReference>
<evidence type="ECO:0000313" key="1">
    <source>
        <dbReference type="EMBL" id="MPN27147.1"/>
    </source>
</evidence>
<organism evidence="1">
    <name type="scientific">bioreactor metagenome</name>
    <dbReference type="NCBI Taxonomy" id="1076179"/>
    <lineage>
        <taxon>unclassified sequences</taxon>
        <taxon>metagenomes</taxon>
        <taxon>ecological metagenomes</taxon>
    </lineage>
</organism>
<sequence>MDGHEVCKHFMIRATKPVTAVRDAHHAIKAVTGVDLHGFAYEYEDDIIPQSVLEALDRLGFQFSEPLHQDDAGTHLLTADSQCDAPETMAQIWVFLLNQADPELQVELVEESEFPSLLICGPDEKGRYSDSVGYGLFHG</sequence>
<name>A0A645GJR7_9ZZZZ</name>
<reference evidence="1" key="1">
    <citation type="submission" date="2019-08" db="EMBL/GenBank/DDBJ databases">
        <authorList>
            <person name="Kucharzyk K."/>
            <person name="Murdoch R.W."/>
            <person name="Higgins S."/>
            <person name="Loffler F."/>
        </authorList>
    </citation>
    <scope>NUCLEOTIDE SEQUENCE</scope>
</reference>
<accession>A0A645GJR7</accession>
<dbReference type="AlphaFoldDB" id="A0A645GJR7"/>